<dbReference type="EMBL" id="UAWN01000006">
    <property type="protein sequence ID" value="SQC12560.1"/>
    <property type="molecule type" value="Genomic_DNA"/>
</dbReference>
<reference evidence="2 3" key="1">
    <citation type="submission" date="2018-06" db="EMBL/GenBank/DDBJ databases">
        <authorList>
            <consortium name="Pathogen Informatics"/>
            <person name="Doyle S."/>
        </authorList>
    </citation>
    <scope>NUCLEOTIDE SEQUENCE [LARGE SCALE GENOMIC DNA]</scope>
    <source>
        <strain evidence="2 3">NCTC9128</strain>
    </source>
</reference>
<evidence type="ECO:0000256" key="1">
    <source>
        <dbReference type="SAM" id="MobiDB-lite"/>
    </source>
</evidence>
<dbReference type="AlphaFoldDB" id="A0A2X3EPD7"/>
<name>A0A2X3EPD7_KLEPN</name>
<dbReference type="Pfam" id="PF04338">
    <property type="entry name" value="DUF481"/>
    <property type="match status" value="1"/>
</dbReference>
<evidence type="ECO:0000313" key="3">
    <source>
        <dbReference type="Proteomes" id="UP000251088"/>
    </source>
</evidence>
<evidence type="ECO:0000313" key="2">
    <source>
        <dbReference type="EMBL" id="SQC12560.1"/>
    </source>
</evidence>
<feature type="region of interest" description="Disordered" evidence="1">
    <location>
        <begin position="207"/>
        <end position="229"/>
    </location>
</feature>
<gene>
    <name evidence="2" type="ORF">NCTC9128_01777</name>
</gene>
<dbReference type="InterPro" id="IPR007433">
    <property type="entry name" value="DUF481"/>
</dbReference>
<organism evidence="2 3">
    <name type="scientific">Klebsiella pneumoniae</name>
    <dbReference type="NCBI Taxonomy" id="573"/>
    <lineage>
        <taxon>Bacteria</taxon>
        <taxon>Pseudomonadati</taxon>
        <taxon>Pseudomonadota</taxon>
        <taxon>Gammaproteobacteria</taxon>
        <taxon>Enterobacterales</taxon>
        <taxon>Enterobacteriaceae</taxon>
        <taxon>Klebsiella/Raoultella group</taxon>
        <taxon>Klebsiella</taxon>
        <taxon>Klebsiella pneumoniae complex</taxon>
    </lineage>
</organism>
<sequence>MADDSVFTVMDDPSAAKKPFEGVVNAGYLAQSGNTKSSSMTADSTLTWYGNTTAGRCGATPATRRPMMSDPQKNMLSADVAATTWTDMNYVFGQGSWLTDRYNGYQQRDVVTAGYGRQILNGPVHSLRFEFGPGVRYDEYTDGDTDTQPLGYASGTWAWQMTDNAKFSQGVSVFGAEDTTVNSESALNVAINAHFALKVAYNVTWNSEPPASAPEHTDRRTSLSLGYKM</sequence>
<accession>A0A2X3EPD7</accession>
<dbReference type="Proteomes" id="UP000251088">
    <property type="component" value="Unassembled WGS sequence"/>
</dbReference>
<protein>
    <submittedName>
        <fullName evidence="2">Membrane protein</fullName>
    </submittedName>
</protein>
<proteinExistence type="predicted"/>